<evidence type="ECO:0000313" key="3">
    <source>
        <dbReference type="EMBL" id="AYM52934.1"/>
    </source>
</evidence>
<dbReference type="InterPro" id="IPR036415">
    <property type="entry name" value="Lamin_tail_dom_sf"/>
</dbReference>
<dbReference type="SUPFAM" id="SSF56219">
    <property type="entry name" value="DNase I-like"/>
    <property type="match status" value="1"/>
</dbReference>
<dbReference type="Pfam" id="PF00932">
    <property type="entry name" value="LTD"/>
    <property type="match status" value="1"/>
</dbReference>
<dbReference type="EMBL" id="MH908889">
    <property type="protein sequence ID" value="AYM52934.1"/>
    <property type="molecule type" value="Genomic_DNA"/>
</dbReference>
<keyword evidence="1" id="KW-0732">Signal</keyword>
<dbReference type="Pfam" id="PF03372">
    <property type="entry name" value="Exo_endo_phos"/>
    <property type="match status" value="1"/>
</dbReference>
<dbReference type="PROSITE" id="PS51257">
    <property type="entry name" value="PROKAR_LIPOPROTEIN"/>
    <property type="match status" value="1"/>
</dbReference>
<keyword evidence="3" id="KW-0255">Endonuclease</keyword>
<evidence type="ECO:0000256" key="1">
    <source>
        <dbReference type="SAM" id="SignalP"/>
    </source>
</evidence>
<dbReference type="PROSITE" id="PS51841">
    <property type="entry name" value="LTD"/>
    <property type="match status" value="1"/>
</dbReference>
<dbReference type="Gene3D" id="3.60.10.10">
    <property type="entry name" value="Endonuclease/exonuclease/phosphatase"/>
    <property type="match status" value="1"/>
</dbReference>
<keyword evidence="3" id="KW-0378">Hydrolase</keyword>
<dbReference type="InterPro" id="IPR005135">
    <property type="entry name" value="Endo/exonuclease/phosphatase"/>
</dbReference>
<accession>A0A3Q8I296</accession>
<feature type="chain" id="PRO_5018536136" evidence="1">
    <location>
        <begin position="28"/>
        <end position="484"/>
    </location>
</feature>
<protein>
    <submittedName>
        <fullName evidence="3">Endonuclease/exonuclease/phosphatase family protein</fullName>
    </submittedName>
</protein>
<dbReference type="GO" id="GO:0004527">
    <property type="term" value="F:exonuclease activity"/>
    <property type="evidence" value="ECO:0007669"/>
    <property type="project" value="UniProtKB-KW"/>
</dbReference>
<dbReference type="Gene3D" id="2.60.40.1260">
    <property type="entry name" value="Lamin Tail domain"/>
    <property type="match status" value="1"/>
</dbReference>
<keyword evidence="3" id="KW-0269">Exonuclease</keyword>
<sequence>MSRRLRLTLPSLASLVLAACVAPLEEAADDPAEAIAEVSQAVVIPPRGGATTLDIGEWNIEWFGSSGLGPADDALQLQNARDVISGADLDLWAVEEIVSASQFSSLIAQLPGYAGFLANDPSVIGGSSSYTSGEQKVGVIYKPSVATIHSAKIILASHDYEFAGRPPLEVSMTVTAGGASTPLIFIVLHAKAASDLTSYTRRKDGSAALKAYLDSTYPGQRVIVAGDVNDDVDTSITSGQPSPYANFVADMADYLFPTKALSDVGQRSTVSYAQMIDHHLITNELLPFYVAGSAEVYRVDQYISSYGSTTSDHYPTLTRYALTGADPGPAQVILNEILANEPGSSTSGEFVEIVNVGGAAANLSGWTLSDAGGVRHTFAAGTSLPAGGAVVVFGGASGIPAGVSGAVVASSGGLSLNNSSDTVTLANASGAVVNSFTYDSALASVDGVSMNRSPDASPGPGFTLHTALSAASASPGKRASGSSF</sequence>
<organism evidence="3">
    <name type="scientific">Jahnella sp. MSr9139</name>
    <dbReference type="NCBI Taxonomy" id="1434086"/>
    <lineage>
        <taxon>Bacteria</taxon>
        <taxon>Pseudomonadati</taxon>
        <taxon>Myxococcota</taxon>
        <taxon>Polyangia</taxon>
        <taxon>Polyangiales</taxon>
        <taxon>Polyangiaceae</taxon>
        <taxon>Jahnella</taxon>
    </lineage>
</organism>
<dbReference type="GO" id="GO:0004519">
    <property type="term" value="F:endonuclease activity"/>
    <property type="evidence" value="ECO:0007669"/>
    <property type="project" value="UniProtKB-KW"/>
</dbReference>
<dbReference type="InterPro" id="IPR036691">
    <property type="entry name" value="Endo/exonu/phosph_ase_sf"/>
</dbReference>
<proteinExistence type="predicted"/>
<dbReference type="SUPFAM" id="SSF74853">
    <property type="entry name" value="Lamin A/C globular tail domain"/>
    <property type="match status" value="1"/>
</dbReference>
<dbReference type="InterPro" id="IPR001322">
    <property type="entry name" value="Lamin_tail_dom"/>
</dbReference>
<feature type="domain" description="LTD" evidence="2">
    <location>
        <begin position="313"/>
        <end position="440"/>
    </location>
</feature>
<feature type="signal peptide" evidence="1">
    <location>
        <begin position="1"/>
        <end position="27"/>
    </location>
</feature>
<dbReference type="AlphaFoldDB" id="A0A3Q8I296"/>
<reference evidence="3" key="1">
    <citation type="journal article" date="2018" name="J. Ind. Microbiol. Biotechnol.">
        <title>Genome mining reveals uncommon alkylpyrones as type III PKS products from myxobacteria.</title>
        <authorList>
            <person name="Hug J.J."/>
            <person name="Panter F."/>
            <person name="Krug D."/>
            <person name="Muller R."/>
        </authorList>
    </citation>
    <scope>NUCLEOTIDE SEQUENCE</scope>
    <source>
        <strain evidence="3">MSr9139</strain>
    </source>
</reference>
<evidence type="ECO:0000259" key="2">
    <source>
        <dbReference type="PROSITE" id="PS51841"/>
    </source>
</evidence>
<name>A0A3Q8I296_9BACT</name>
<keyword evidence="3" id="KW-0540">Nuclease</keyword>